<comment type="subcellular location">
    <subcellularLocation>
        <location evidence="1">Membrane</location>
        <topology evidence="1">Multi-pass membrane protein</topology>
    </subcellularLocation>
</comment>
<comment type="catalytic activity">
    <reaction evidence="7">
        <text>L-cysteinyl-[protein] + hexadecanoyl-CoA = S-hexadecanoyl-L-cysteinyl-[protein] + CoA</text>
        <dbReference type="Rhea" id="RHEA:36683"/>
        <dbReference type="Rhea" id="RHEA-COMP:10131"/>
        <dbReference type="Rhea" id="RHEA-COMP:11032"/>
        <dbReference type="ChEBI" id="CHEBI:29950"/>
        <dbReference type="ChEBI" id="CHEBI:57287"/>
        <dbReference type="ChEBI" id="CHEBI:57379"/>
        <dbReference type="ChEBI" id="CHEBI:74151"/>
        <dbReference type="EC" id="2.3.1.225"/>
    </reaction>
</comment>
<evidence type="ECO:0000313" key="10">
    <source>
        <dbReference type="EMBL" id="CAG11972.1"/>
    </source>
</evidence>
<comment type="similarity">
    <text evidence="7">Belongs to the DHHC palmitoyltransferase family.</text>
</comment>
<feature type="compositionally biased region" description="Basic and acidic residues" evidence="8">
    <location>
        <begin position="181"/>
        <end position="190"/>
    </location>
</feature>
<name>Q4RI10_TETNG</name>
<evidence type="ECO:0000256" key="4">
    <source>
        <dbReference type="ARBA" id="ARBA00022989"/>
    </source>
</evidence>
<dbReference type="InterPro" id="IPR001594">
    <property type="entry name" value="Palmitoyltrfase_DHHC"/>
</dbReference>
<evidence type="ECO:0000256" key="8">
    <source>
        <dbReference type="SAM" id="MobiDB-lite"/>
    </source>
</evidence>
<evidence type="ECO:0000256" key="2">
    <source>
        <dbReference type="ARBA" id="ARBA00022679"/>
    </source>
</evidence>
<dbReference type="GO" id="GO:0005794">
    <property type="term" value="C:Golgi apparatus"/>
    <property type="evidence" value="ECO:0007669"/>
    <property type="project" value="TreeGrafter"/>
</dbReference>
<dbReference type="PANTHER" id="PTHR22883">
    <property type="entry name" value="ZINC FINGER DHHC DOMAIN CONTAINING PROTEIN"/>
    <property type="match status" value="1"/>
</dbReference>
<dbReference type="PROSITE" id="PS50216">
    <property type="entry name" value="DHHC"/>
    <property type="match status" value="1"/>
</dbReference>
<feature type="region of interest" description="Disordered" evidence="8">
    <location>
        <begin position="181"/>
        <end position="217"/>
    </location>
</feature>
<evidence type="ECO:0000256" key="1">
    <source>
        <dbReference type="ARBA" id="ARBA00004141"/>
    </source>
</evidence>
<comment type="domain">
    <text evidence="7">The DHHC domain is required for palmitoyltransferase activity.</text>
</comment>
<dbReference type="GO" id="GO:0006612">
    <property type="term" value="P:protein targeting to membrane"/>
    <property type="evidence" value="ECO:0007669"/>
    <property type="project" value="TreeGrafter"/>
</dbReference>
<evidence type="ECO:0000256" key="6">
    <source>
        <dbReference type="ARBA" id="ARBA00023315"/>
    </source>
</evidence>
<dbReference type="OrthoDB" id="9909019at2759"/>
<gene>
    <name evidence="10" type="ORF">GSTENG00034087001</name>
</gene>
<dbReference type="AlphaFoldDB" id="Q4RI10"/>
<proteinExistence type="inferred from homology"/>
<keyword evidence="5 7" id="KW-0472">Membrane</keyword>
<dbReference type="GO" id="GO:0005783">
    <property type="term" value="C:endoplasmic reticulum"/>
    <property type="evidence" value="ECO:0007669"/>
    <property type="project" value="TreeGrafter"/>
</dbReference>
<dbReference type="InterPro" id="IPR039859">
    <property type="entry name" value="PFA4/ZDH16/20/ERF2-like"/>
</dbReference>
<keyword evidence="3 7" id="KW-0812">Transmembrane</keyword>
<dbReference type="EC" id="2.3.1.225" evidence="7"/>
<sequence>MSGSSRTELILSKPPRVNGWSWPLQPFQVLAWLLYAYLAVVSLGIYIPLLPAPWNHLVCALTAAAFIVHFFTHIAAVTIDPADASVRAKQNYSSPTPLFDRSKQVHVIQDLHCYLCDTKVGPKVKHCGVCNKCVEDFDHHCKWLNNCVGGRNYRIMGAPLTVNRGCRSGPENIFMTDIKSWRSEHDEESQSARVRSADSVPDAQAPLGSPAMTPDPR</sequence>
<keyword evidence="4 7" id="KW-1133">Transmembrane helix</keyword>
<dbReference type="GO" id="GO:0016020">
    <property type="term" value="C:membrane"/>
    <property type="evidence" value="ECO:0007669"/>
    <property type="project" value="UniProtKB-SubCell"/>
</dbReference>
<dbReference type="Pfam" id="PF01529">
    <property type="entry name" value="DHHC"/>
    <property type="match status" value="1"/>
</dbReference>
<dbReference type="PANTHER" id="PTHR22883:SF22">
    <property type="entry name" value="PALMITOYLTRANSFERASE ZDHHC11-RELATED"/>
    <property type="match status" value="1"/>
</dbReference>
<reference evidence="10" key="1">
    <citation type="journal article" date="2004" name="Nature">
        <title>Genome duplication in the teleost fish Tetraodon nigroviridis reveals the early vertebrate proto-karyotype.</title>
        <authorList>
            <person name="Jaillon O."/>
            <person name="Aury J.-M."/>
            <person name="Brunet F."/>
            <person name="Petit J.-L."/>
            <person name="Stange-Thomann N."/>
            <person name="Mauceli E."/>
            <person name="Bouneau L."/>
            <person name="Fischer C."/>
            <person name="Ozouf-Costaz C."/>
            <person name="Bernot A."/>
            <person name="Nicaud S."/>
            <person name="Jaffe D."/>
            <person name="Fisher S."/>
            <person name="Lutfalla G."/>
            <person name="Dossat C."/>
            <person name="Segurens B."/>
            <person name="Dasilva C."/>
            <person name="Salanoubat M."/>
            <person name="Levy M."/>
            <person name="Boudet N."/>
            <person name="Castellano S."/>
            <person name="Anthouard V."/>
            <person name="Jubin C."/>
            <person name="Castelli V."/>
            <person name="Katinka M."/>
            <person name="Vacherie B."/>
            <person name="Biemont C."/>
            <person name="Skalli Z."/>
            <person name="Cattolico L."/>
            <person name="Poulain J."/>
            <person name="De Berardinis V."/>
            <person name="Cruaud C."/>
            <person name="Duprat S."/>
            <person name="Brottier P."/>
            <person name="Coutanceau J.-P."/>
            <person name="Gouzy J."/>
            <person name="Parra G."/>
            <person name="Lardier G."/>
            <person name="Chapple C."/>
            <person name="McKernan K.J."/>
            <person name="McEwan P."/>
            <person name="Bosak S."/>
            <person name="Kellis M."/>
            <person name="Volff J.-N."/>
            <person name="Guigo R."/>
            <person name="Zody M.C."/>
            <person name="Mesirov J."/>
            <person name="Lindblad-Toh K."/>
            <person name="Birren B."/>
            <person name="Nusbaum C."/>
            <person name="Kahn D."/>
            <person name="Robinson-Rechavi M."/>
            <person name="Laudet V."/>
            <person name="Schachter V."/>
            <person name="Quetier F."/>
            <person name="Saurin W."/>
            <person name="Scarpelli C."/>
            <person name="Wincker P."/>
            <person name="Lander E.S."/>
            <person name="Weissenbach J."/>
            <person name="Roest Crollius H."/>
        </authorList>
    </citation>
    <scope>NUCLEOTIDE SEQUENCE [LARGE SCALE GENOMIC DNA]</scope>
</reference>
<evidence type="ECO:0000256" key="5">
    <source>
        <dbReference type="ARBA" id="ARBA00023136"/>
    </source>
</evidence>
<feature type="transmembrane region" description="Helical" evidence="7">
    <location>
        <begin position="57"/>
        <end position="79"/>
    </location>
</feature>
<feature type="domain" description="Palmitoyltransferase DHHC" evidence="9">
    <location>
        <begin position="109"/>
        <end position="155"/>
    </location>
</feature>
<evidence type="ECO:0000259" key="9">
    <source>
        <dbReference type="Pfam" id="PF01529"/>
    </source>
</evidence>
<evidence type="ECO:0000256" key="3">
    <source>
        <dbReference type="ARBA" id="ARBA00022692"/>
    </source>
</evidence>
<dbReference type="KEGG" id="tng:GSTEN00034087G001"/>
<dbReference type="GO" id="GO:0019706">
    <property type="term" value="F:protein-cysteine S-palmitoyltransferase activity"/>
    <property type="evidence" value="ECO:0007669"/>
    <property type="project" value="UniProtKB-EC"/>
</dbReference>
<dbReference type="EMBL" id="CAAE01015044">
    <property type="protein sequence ID" value="CAG11972.1"/>
    <property type="molecule type" value="Genomic_DNA"/>
</dbReference>
<reference evidence="10" key="2">
    <citation type="submission" date="2004-02" db="EMBL/GenBank/DDBJ databases">
        <authorList>
            <consortium name="Genoscope"/>
            <consortium name="Whitehead Institute Centre for Genome Research"/>
        </authorList>
    </citation>
    <scope>NUCLEOTIDE SEQUENCE</scope>
</reference>
<keyword evidence="2 7" id="KW-0808">Transferase</keyword>
<organism evidence="10">
    <name type="scientific">Tetraodon nigroviridis</name>
    <name type="common">Spotted green pufferfish</name>
    <name type="synonym">Chelonodon nigroviridis</name>
    <dbReference type="NCBI Taxonomy" id="99883"/>
    <lineage>
        <taxon>Eukaryota</taxon>
        <taxon>Metazoa</taxon>
        <taxon>Chordata</taxon>
        <taxon>Craniata</taxon>
        <taxon>Vertebrata</taxon>
        <taxon>Euteleostomi</taxon>
        <taxon>Actinopterygii</taxon>
        <taxon>Neopterygii</taxon>
        <taxon>Teleostei</taxon>
        <taxon>Neoteleostei</taxon>
        <taxon>Acanthomorphata</taxon>
        <taxon>Eupercaria</taxon>
        <taxon>Tetraodontiformes</taxon>
        <taxon>Tetradontoidea</taxon>
        <taxon>Tetraodontidae</taxon>
        <taxon>Tetraodon</taxon>
    </lineage>
</organism>
<keyword evidence="6 7" id="KW-0012">Acyltransferase</keyword>
<comment type="caution">
    <text evidence="10">The sequence shown here is derived from an EMBL/GenBank/DDBJ whole genome shotgun (WGS) entry which is preliminary data.</text>
</comment>
<accession>Q4RI10</accession>
<feature type="transmembrane region" description="Helical" evidence="7">
    <location>
        <begin position="29"/>
        <end position="50"/>
    </location>
</feature>
<protein>
    <recommendedName>
        <fullName evidence="7">Palmitoyltransferase</fullName>
        <ecNumber evidence="7">2.3.1.225</ecNumber>
    </recommendedName>
</protein>
<evidence type="ECO:0000256" key="7">
    <source>
        <dbReference type="RuleBase" id="RU079119"/>
    </source>
</evidence>